<accession>A0A8S5P1D3</accession>
<reference evidence="1" key="1">
    <citation type="journal article" date="2021" name="Proc. Natl. Acad. Sci. U.S.A.">
        <title>A Catalog of Tens of Thousands of Viruses from Human Metagenomes Reveals Hidden Associations with Chronic Diseases.</title>
        <authorList>
            <person name="Tisza M.J."/>
            <person name="Buck C.B."/>
        </authorList>
    </citation>
    <scope>NUCLEOTIDE SEQUENCE</scope>
    <source>
        <strain evidence="1">CtXZQ9</strain>
    </source>
</reference>
<name>A0A8S5P1D3_9CAUD</name>
<evidence type="ECO:0000313" key="1">
    <source>
        <dbReference type="EMBL" id="DAE00786.1"/>
    </source>
</evidence>
<protein>
    <submittedName>
        <fullName evidence="1">Uncharacterized protein</fullName>
    </submittedName>
</protein>
<organism evidence="1">
    <name type="scientific">Siphoviridae sp. ctXZQ9</name>
    <dbReference type="NCBI Taxonomy" id="2825545"/>
    <lineage>
        <taxon>Viruses</taxon>
        <taxon>Duplodnaviria</taxon>
        <taxon>Heunggongvirae</taxon>
        <taxon>Uroviricota</taxon>
        <taxon>Caudoviricetes</taxon>
    </lineage>
</organism>
<dbReference type="EMBL" id="BK015310">
    <property type="protein sequence ID" value="DAE00786.1"/>
    <property type="molecule type" value="Genomic_DNA"/>
</dbReference>
<proteinExistence type="predicted"/>
<sequence length="45" mass="4958">MKEIMTNIGNGKSRNSVIETIVSIVSREGILGSNQFNINHLGRTQ</sequence>